<sequence>MVGTKTVLHIVEILGVFFCAHHLWPKGVTPVEQKVVLVTTTLSTEDEARDLISGRPSIRNDRGNTMKSTKNDHGSGITASTRNGRGITTKNMRRGLDKQGRRARGIEALKGIGSRYYE</sequence>
<proteinExistence type="predicted"/>
<evidence type="ECO:0000313" key="2">
    <source>
        <dbReference type="EMBL" id="CZS95931.1"/>
    </source>
</evidence>
<protein>
    <submittedName>
        <fullName evidence="2">Uncharacterized protein</fullName>
    </submittedName>
</protein>
<dbReference type="Proteomes" id="UP000178912">
    <property type="component" value="Unassembled WGS sequence"/>
</dbReference>
<dbReference type="EMBL" id="FJUX01000024">
    <property type="protein sequence ID" value="CZS95931.1"/>
    <property type="molecule type" value="Genomic_DNA"/>
</dbReference>
<evidence type="ECO:0000313" key="3">
    <source>
        <dbReference type="Proteomes" id="UP000178912"/>
    </source>
</evidence>
<feature type="region of interest" description="Disordered" evidence="1">
    <location>
        <begin position="48"/>
        <end position="101"/>
    </location>
</feature>
<name>A0A1E1KD54_9HELO</name>
<feature type="compositionally biased region" description="Basic and acidic residues" evidence="1">
    <location>
        <begin position="58"/>
        <end position="73"/>
    </location>
</feature>
<evidence type="ECO:0000256" key="1">
    <source>
        <dbReference type="SAM" id="MobiDB-lite"/>
    </source>
</evidence>
<gene>
    <name evidence="2" type="ORF">RAG0_18033</name>
</gene>
<feature type="compositionally biased region" description="Polar residues" evidence="1">
    <location>
        <begin position="77"/>
        <end position="90"/>
    </location>
</feature>
<accession>A0A1E1KD54</accession>
<dbReference type="OrthoDB" id="3556635at2759"/>
<reference evidence="3" key="1">
    <citation type="submission" date="2016-03" db="EMBL/GenBank/DDBJ databases">
        <authorList>
            <person name="Guldener U."/>
        </authorList>
    </citation>
    <scope>NUCLEOTIDE SEQUENCE [LARGE SCALE GENOMIC DNA]</scope>
    <source>
        <strain evidence="3">04CH-RAC-A.6.1</strain>
    </source>
</reference>
<organism evidence="2 3">
    <name type="scientific">Rhynchosporium agropyri</name>
    <dbReference type="NCBI Taxonomy" id="914238"/>
    <lineage>
        <taxon>Eukaryota</taxon>
        <taxon>Fungi</taxon>
        <taxon>Dikarya</taxon>
        <taxon>Ascomycota</taxon>
        <taxon>Pezizomycotina</taxon>
        <taxon>Leotiomycetes</taxon>
        <taxon>Helotiales</taxon>
        <taxon>Ploettnerulaceae</taxon>
        <taxon>Rhynchosporium</taxon>
    </lineage>
</organism>
<dbReference type="AlphaFoldDB" id="A0A1E1KD54"/>
<keyword evidence="3" id="KW-1185">Reference proteome</keyword>